<sequence length="41" mass="5013">MRSQQYQGNFYPRRKPKTHGIFPQISNFTVMKYIMKQKCCQ</sequence>
<evidence type="ECO:0000313" key="2">
    <source>
        <dbReference type="Proteomes" id="UP000003505"/>
    </source>
</evidence>
<protein>
    <submittedName>
        <fullName evidence="1">Uncharacterized protein</fullName>
    </submittedName>
</protein>
<proteinExistence type="predicted"/>
<reference evidence="1 2" key="1">
    <citation type="submission" date="2009-09" db="EMBL/GenBank/DDBJ databases">
        <authorList>
            <person name="Weinstock G."/>
            <person name="Sodergren E."/>
            <person name="Clifton S."/>
            <person name="Fulton L."/>
            <person name="Fulton B."/>
            <person name="Courtney L."/>
            <person name="Fronick C."/>
            <person name="Harrison M."/>
            <person name="Strong C."/>
            <person name="Farmer C."/>
            <person name="Delahaunty K."/>
            <person name="Markovic C."/>
            <person name="Hall O."/>
            <person name="Minx P."/>
            <person name="Tomlinson C."/>
            <person name="Mitreva M."/>
            <person name="Nelson J."/>
            <person name="Hou S."/>
            <person name="Wollam A."/>
            <person name="Pepin K.H."/>
            <person name="Johnson M."/>
            <person name="Bhonagiri V."/>
            <person name="Nash W.E."/>
            <person name="Warren W."/>
            <person name="Chinwalla A."/>
            <person name="Mardis E.R."/>
            <person name="Wilson R.K."/>
        </authorList>
    </citation>
    <scope>NUCLEOTIDE SEQUENCE [LARGE SCALE GENOMIC DNA]</scope>
    <source>
        <strain evidence="2">ATCC 35185 / DSM 20758 / VPI D19B-28</strain>
    </source>
</reference>
<dbReference type="Proteomes" id="UP000003505">
    <property type="component" value="Unassembled WGS sequence"/>
</dbReference>
<accession>C9LYI6</accession>
<dbReference type="AlphaFoldDB" id="C9LYI6"/>
<evidence type="ECO:0000313" key="1">
    <source>
        <dbReference type="EMBL" id="EEX76052.1"/>
    </source>
</evidence>
<comment type="caution">
    <text evidence="1">The sequence shown here is derived from an EMBL/GenBank/DDBJ whole genome shotgun (WGS) entry which is preliminary data.</text>
</comment>
<gene>
    <name evidence="1" type="ORF">SELSPUOL_02547</name>
</gene>
<dbReference type="EMBL" id="ACKP02000054">
    <property type="protein sequence ID" value="EEX76052.1"/>
    <property type="molecule type" value="Genomic_DNA"/>
</dbReference>
<name>C9LYI6_SELS3</name>
<organism evidence="1 2">
    <name type="scientific">Selenomonas sputigena (strain ATCC 35185 / DSM 20758 / CCUG 44933 / VPI D19B-28)</name>
    <dbReference type="NCBI Taxonomy" id="546271"/>
    <lineage>
        <taxon>Bacteria</taxon>
        <taxon>Bacillati</taxon>
        <taxon>Bacillota</taxon>
        <taxon>Negativicutes</taxon>
        <taxon>Selenomonadales</taxon>
        <taxon>Selenomonadaceae</taxon>
        <taxon>Selenomonas</taxon>
    </lineage>
</organism>